<dbReference type="AlphaFoldDB" id="A0A914VT05"/>
<dbReference type="Proteomes" id="UP000887566">
    <property type="component" value="Unplaced"/>
</dbReference>
<feature type="compositionally biased region" description="Polar residues" evidence="1">
    <location>
        <begin position="83"/>
        <end position="92"/>
    </location>
</feature>
<keyword evidence="3" id="KW-1185">Reference proteome</keyword>
<feature type="transmembrane region" description="Helical" evidence="2">
    <location>
        <begin position="6"/>
        <end position="25"/>
    </location>
</feature>
<proteinExistence type="predicted"/>
<feature type="region of interest" description="Disordered" evidence="1">
    <location>
        <begin position="46"/>
        <end position="114"/>
    </location>
</feature>
<keyword evidence="2" id="KW-0472">Membrane</keyword>
<reference evidence="4" key="1">
    <citation type="submission" date="2022-11" db="UniProtKB">
        <authorList>
            <consortium name="WormBaseParasite"/>
        </authorList>
    </citation>
    <scope>IDENTIFICATION</scope>
</reference>
<evidence type="ECO:0000313" key="4">
    <source>
        <dbReference type="WBParaSite" id="PSAMB.scaffold2345size23708.g17403.t1"/>
    </source>
</evidence>
<organism evidence="3 4">
    <name type="scientific">Plectus sambesii</name>
    <dbReference type="NCBI Taxonomy" id="2011161"/>
    <lineage>
        <taxon>Eukaryota</taxon>
        <taxon>Metazoa</taxon>
        <taxon>Ecdysozoa</taxon>
        <taxon>Nematoda</taxon>
        <taxon>Chromadorea</taxon>
        <taxon>Plectida</taxon>
        <taxon>Plectina</taxon>
        <taxon>Plectoidea</taxon>
        <taxon>Plectidae</taxon>
        <taxon>Plectus</taxon>
    </lineage>
</organism>
<dbReference type="WBParaSite" id="PSAMB.scaffold2345size23708.g17403.t1">
    <property type="protein sequence ID" value="PSAMB.scaffold2345size23708.g17403.t1"/>
    <property type="gene ID" value="PSAMB.scaffold2345size23708.g17403"/>
</dbReference>
<protein>
    <submittedName>
        <fullName evidence="4">ATP synthase F0 subunit 8</fullName>
    </submittedName>
</protein>
<sequence length="114" mass="12776">MSDIAFLFFFVFIAVVCLICLIHCARHVDGRRRLHEWTMRSSIMSRARRAPSAAPPTTITTVSIIHPPTQPPAPPYPTQPTQLSPAYWNSATDYGLPPPYEEAIKSSRPPPQFS</sequence>
<keyword evidence="2" id="KW-0812">Transmembrane</keyword>
<feature type="compositionally biased region" description="Low complexity" evidence="1">
    <location>
        <begin position="46"/>
        <end position="67"/>
    </location>
</feature>
<name>A0A914VT05_9BILA</name>
<feature type="compositionally biased region" description="Pro residues" evidence="1">
    <location>
        <begin position="68"/>
        <end position="78"/>
    </location>
</feature>
<accession>A0A914VT05</accession>
<evidence type="ECO:0000256" key="2">
    <source>
        <dbReference type="SAM" id="Phobius"/>
    </source>
</evidence>
<keyword evidence="2" id="KW-1133">Transmembrane helix</keyword>
<evidence type="ECO:0000256" key="1">
    <source>
        <dbReference type="SAM" id="MobiDB-lite"/>
    </source>
</evidence>
<evidence type="ECO:0000313" key="3">
    <source>
        <dbReference type="Proteomes" id="UP000887566"/>
    </source>
</evidence>